<dbReference type="Proteomes" id="UP000689195">
    <property type="component" value="Unassembled WGS sequence"/>
</dbReference>
<dbReference type="InterPro" id="IPR001646">
    <property type="entry name" value="5peptide_repeat"/>
</dbReference>
<dbReference type="Pfam" id="PF00805">
    <property type="entry name" value="Pentapeptide"/>
    <property type="match status" value="1"/>
</dbReference>
<dbReference type="PANTHER" id="PTHR45333">
    <property type="entry name" value="MEMBRANE PROTEIN-RELATED"/>
    <property type="match status" value="1"/>
</dbReference>
<keyword evidence="1" id="KW-0853">WD repeat</keyword>
<feature type="repeat" description="WD" evidence="1">
    <location>
        <begin position="107"/>
        <end position="148"/>
    </location>
</feature>
<evidence type="ECO:0000256" key="1">
    <source>
        <dbReference type="PROSITE-ProRule" id="PRU00221"/>
    </source>
</evidence>
<keyword evidence="3" id="KW-1185">Reference proteome</keyword>
<reference evidence="2" key="1">
    <citation type="submission" date="2021-01" db="EMBL/GenBank/DDBJ databases">
        <authorList>
            <consortium name="Genoscope - CEA"/>
            <person name="William W."/>
        </authorList>
    </citation>
    <scope>NUCLEOTIDE SEQUENCE</scope>
</reference>
<dbReference type="AlphaFoldDB" id="A0A8S1SNW7"/>
<accession>A0A8S1SNW7</accession>
<dbReference type="PANTHER" id="PTHR45333:SF1">
    <property type="entry name" value="CHROMOSOME UNDETERMINED SCAFFOLD_625, WHOLE GENOME SHOTGUN SEQUENCE"/>
    <property type="match status" value="1"/>
</dbReference>
<gene>
    <name evidence="2" type="ORF">PPENT_87.1.T0110019</name>
</gene>
<dbReference type="EMBL" id="CAJJDO010000011">
    <property type="protein sequence ID" value="CAD8142213.1"/>
    <property type="molecule type" value="Genomic_DNA"/>
</dbReference>
<dbReference type="PROSITE" id="PS50082">
    <property type="entry name" value="WD_REPEATS_2"/>
    <property type="match status" value="1"/>
</dbReference>
<organism evidence="2 3">
    <name type="scientific">Paramecium pentaurelia</name>
    <dbReference type="NCBI Taxonomy" id="43138"/>
    <lineage>
        <taxon>Eukaryota</taxon>
        <taxon>Sar</taxon>
        <taxon>Alveolata</taxon>
        <taxon>Ciliophora</taxon>
        <taxon>Intramacronucleata</taxon>
        <taxon>Oligohymenophorea</taxon>
        <taxon>Peniculida</taxon>
        <taxon>Parameciidae</taxon>
        <taxon>Paramecium</taxon>
    </lineage>
</organism>
<dbReference type="OrthoDB" id="317798at2759"/>
<evidence type="ECO:0000313" key="2">
    <source>
        <dbReference type="EMBL" id="CAD8142213.1"/>
    </source>
</evidence>
<sequence>MTQNLHQVQLISQRMIDRLQNFCNFQFTLHPQMTLEYNVVQMKVDLRNKNFKKIKIQNTSLVGENFVRCNLSRSEFSKVDINELNLNGAFLFNCKWKNIRVNELHKLKGHSSSINSICFSPDGITLASGSGERRGSGNCSIRLWDIKSRLQKKIRWSYQLCLLSLFLS</sequence>
<dbReference type="Pfam" id="PF00400">
    <property type="entry name" value="WD40"/>
    <property type="match status" value="1"/>
</dbReference>
<name>A0A8S1SNW7_9CILI</name>
<comment type="caution">
    <text evidence="2">The sequence shown here is derived from an EMBL/GenBank/DDBJ whole genome shotgun (WGS) entry which is preliminary data.</text>
</comment>
<evidence type="ECO:0000313" key="3">
    <source>
        <dbReference type="Proteomes" id="UP000689195"/>
    </source>
</evidence>
<proteinExistence type="predicted"/>
<dbReference type="SMART" id="SM00320">
    <property type="entry name" value="WD40"/>
    <property type="match status" value="1"/>
</dbReference>
<dbReference type="InterPro" id="IPR001680">
    <property type="entry name" value="WD40_rpt"/>
</dbReference>
<protein>
    <submittedName>
        <fullName evidence="2">Uncharacterized protein</fullName>
    </submittedName>
</protein>